<accession>A0A931A9Z7</accession>
<protein>
    <submittedName>
        <fullName evidence="2">Nuclear transport factor 2 family protein</fullName>
    </submittedName>
</protein>
<reference evidence="2" key="1">
    <citation type="submission" date="2020-11" db="EMBL/GenBank/DDBJ databases">
        <title>Whole-genome analyses of Nonomuraea sp. K274.</title>
        <authorList>
            <person name="Veyisoglu A."/>
        </authorList>
    </citation>
    <scope>NUCLEOTIDE SEQUENCE</scope>
    <source>
        <strain evidence="2">K274</strain>
    </source>
</reference>
<keyword evidence="3" id="KW-1185">Reference proteome</keyword>
<proteinExistence type="predicted"/>
<evidence type="ECO:0000313" key="2">
    <source>
        <dbReference type="EMBL" id="MBF8186209.1"/>
    </source>
</evidence>
<feature type="domain" description="DUF4440" evidence="1">
    <location>
        <begin position="13"/>
        <end position="116"/>
    </location>
</feature>
<evidence type="ECO:0000259" key="1">
    <source>
        <dbReference type="Pfam" id="PF14534"/>
    </source>
</evidence>
<sequence>MDADRFDETTLDDAESRFQAALLANDVAALDGFLHDDVRFTGPDGSTIDKAEDMAAHRAGALVLATVAELKREVQVIDGVGITRALLHLVGTAGDDKIDLTLAYTRTWVPSPAGWVVAAAHGSPAPPAHN</sequence>
<dbReference type="EMBL" id="JADOGI010000024">
    <property type="protein sequence ID" value="MBF8186209.1"/>
    <property type="molecule type" value="Genomic_DNA"/>
</dbReference>
<comment type="caution">
    <text evidence="2">The sequence shown here is derived from an EMBL/GenBank/DDBJ whole genome shotgun (WGS) entry which is preliminary data.</text>
</comment>
<gene>
    <name evidence="2" type="ORF">ITP53_10710</name>
</gene>
<name>A0A931A9Z7_9ACTN</name>
<dbReference type="RefSeq" id="WP_195895187.1">
    <property type="nucleotide sequence ID" value="NZ_JADOGI010000024.1"/>
</dbReference>
<dbReference type="Pfam" id="PF14534">
    <property type="entry name" value="DUF4440"/>
    <property type="match status" value="1"/>
</dbReference>
<dbReference type="Proteomes" id="UP000605361">
    <property type="component" value="Unassembled WGS sequence"/>
</dbReference>
<dbReference type="InterPro" id="IPR027843">
    <property type="entry name" value="DUF4440"/>
</dbReference>
<dbReference type="SUPFAM" id="SSF54427">
    <property type="entry name" value="NTF2-like"/>
    <property type="match status" value="1"/>
</dbReference>
<dbReference type="InterPro" id="IPR032710">
    <property type="entry name" value="NTF2-like_dom_sf"/>
</dbReference>
<organism evidence="2 3">
    <name type="scientific">Nonomuraea cypriaca</name>
    <dbReference type="NCBI Taxonomy" id="1187855"/>
    <lineage>
        <taxon>Bacteria</taxon>
        <taxon>Bacillati</taxon>
        <taxon>Actinomycetota</taxon>
        <taxon>Actinomycetes</taxon>
        <taxon>Streptosporangiales</taxon>
        <taxon>Streptosporangiaceae</taxon>
        <taxon>Nonomuraea</taxon>
    </lineage>
</organism>
<dbReference type="Gene3D" id="3.10.450.50">
    <property type="match status" value="1"/>
</dbReference>
<dbReference type="AlphaFoldDB" id="A0A931A9Z7"/>
<evidence type="ECO:0000313" key="3">
    <source>
        <dbReference type="Proteomes" id="UP000605361"/>
    </source>
</evidence>